<evidence type="ECO:0000256" key="2">
    <source>
        <dbReference type="ARBA" id="ARBA00022741"/>
    </source>
</evidence>
<dbReference type="PANTHER" id="PTHR11042">
    <property type="entry name" value="EUKARYOTIC TRANSLATION INITIATION FACTOR 2-ALPHA KINASE EIF2-ALPHA KINASE -RELATED"/>
    <property type="match status" value="1"/>
</dbReference>
<evidence type="ECO:0000256" key="1">
    <source>
        <dbReference type="ARBA" id="ARBA00022679"/>
    </source>
</evidence>
<name>A0ABP1FJ62_9CHLO</name>
<protein>
    <submittedName>
        <fullName evidence="7">G1033 protein</fullName>
    </submittedName>
</protein>
<keyword evidence="8" id="KW-1185">Reference proteome</keyword>
<keyword evidence="2" id="KW-0547">Nucleotide-binding</keyword>
<dbReference type="Gene3D" id="3.30.200.20">
    <property type="entry name" value="Phosphorylase Kinase, domain 1"/>
    <property type="match status" value="1"/>
</dbReference>
<feature type="domain" description="Protein kinase" evidence="6">
    <location>
        <begin position="54"/>
        <end position="299"/>
    </location>
</feature>
<evidence type="ECO:0000259" key="6">
    <source>
        <dbReference type="PROSITE" id="PS50011"/>
    </source>
</evidence>
<sequence>MEPLSPVTREYRRRPRNLSSELTEPKVLMATAAALMRRTPSVMQPQLFTFEDHFDFEAVIGRSPHSEVYRARHKMSGELFAVKRSMRRFRSRADRERCLHEIQAVASLPAHPNVIGQYRAWQQSGHFFIQMDLAENGSLGHLLRQVQEEGLMLPDALVWQVLWEVAQGLDFLHSHGVIVMDIKPDNIFCNRSGTFQIGDFGMAVVSSLDWDWEEGDGDYLAPELLQESSPTPAADIYSLGATLYECATGEKVPRERAGGRQLVRLAQRPILRSVVERMLQPNPATRPSAAELVQQVSAMQLPMDMQQQQSPGISGQPGEIPVTPDSGAHACTPVQHLLARSAGFQTPQSSHASVGGQGLSSVPSFVQHEPFSPPGVATPVLFGGHRAPAHAHKPSGIDADMWDGSDDRDAGAEMFSNLSVSCCMSPTECEVSTPKVPSRPGTADLQSLTGSTAYVHQKRWGRERPRGRSEAAAHVRPFPSLLARNEALLHQSSNASTLSNGSMVMEDAELPSPPHIAEDNQCTTPGWGRPSRLSHLATYGRDTSVAEAKSPQHHSTHAWVSPARERPPVSPFAAQQCQGHPCDAVCSITLKASGSGDMRQCDSLPQERSLSFVYAC</sequence>
<dbReference type="Proteomes" id="UP001497392">
    <property type="component" value="Unassembled WGS sequence"/>
</dbReference>
<comment type="caution">
    <text evidence="7">The sequence shown here is derived from an EMBL/GenBank/DDBJ whole genome shotgun (WGS) entry which is preliminary data.</text>
</comment>
<dbReference type="InterPro" id="IPR011009">
    <property type="entry name" value="Kinase-like_dom_sf"/>
</dbReference>
<evidence type="ECO:0000256" key="4">
    <source>
        <dbReference type="ARBA" id="ARBA00022840"/>
    </source>
</evidence>
<keyword evidence="3" id="KW-0418">Kinase</keyword>
<gene>
    <name evidence="7" type="primary">g1033</name>
    <name evidence="7" type="ORF">VP750_LOCUS898</name>
</gene>
<proteinExistence type="predicted"/>
<dbReference type="PANTHER" id="PTHR11042:SF189">
    <property type="entry name" value="PROTEIN KINASE DOMAIN-CONTAINING PROTEIN"/>
    <property type="match status" value="1"/>
</dbReference>
<keyword evidence="1" id="KW-0808">Transferase</keyword>
<evidence type="ECO:0000313" key="7">
    <source>
        <dbReference type="EMBL" id="CAL5219239.1"/>
    </source>
</evidence>
<dbReference type="PROSITE" id="PS50011">
    <property type="entry name" value="PROTEIN_KINASE_DOM"/>
    <property type="match status" value="1"/>
</dbReference>
<dbReference type="InterPro" id="IPR000719">
    <property type="entry name" value="Prot_kinase_dom"/>
</dbReference>
<dbReference type="InterPro" id="IPR050339">
    <property type="entry name" value="CC_SR_Kinase"/>
</dbReference>
<feature type="region of interest" description="Disordered" evidence="5">
    <location>
        <begin position="545"/>
        <end position="572"/>
    </location>
</feature>
<evidence type="ECO:0000256" key="3">
    <source>
        <dbReference type="ARBA" id="ARBA00022777"/>
    </source>
</evidence>
<evidence type="ECO:0000313" key="8">
    <source>
        <dbReference type="Proteomes" id="UP001497392"/>
    </source>
</evidence>
<dbReference type="SUPFAM" id="SSF56112">
    <property type="entry name" value="Protein kinase-like (PK-like)"/>
    <property type="match status" value="1"/>
</dbReference>
<keyword evidence="4" id="KW-0067">ATP-binding</keyword>
<dbReference type="Gene3D" id="1.10.510.10">
    <property type="entry name" value="Transferase(Phosphotransferase) domain 1"/>
    <property type="match status" value="1"/>
</dbReference>
<accession>A0ABP1FJ62</accession>
<dbReference type="SMART" id="SM00220">
    <property type="entry name" value="S_TKc"/>
    <property type="match status" value="1"/>
</dbReference>
<dbReference type="Pfam" id="PF00069">
    <property type="entry name" value="Pkinase"/>
    <property type="match status" value="1"/>
</dbReference>
<evidence type="ECO:0000256" key="5">
    <source>
        <dbReference type="SAM" id="MobiDB-lite"/>
    </source>
</evidence>
<reference evidence="7 8" key="1">
    <citation type="submission" date="2024-06" db="EMBL/GenBank/DDBJ databases">
        <authorList>
            <person name="Kraege A."/>
            <person name="Thomma B."/>
        </authorList>
    </citation>
    <scope>NUCLEOTIDE SEQUENCE [LARGE SCALE GENOMIC DNA]</scope>
</reference>
<organism evidence="7 8">
    <name type="scientific">Coccomyxa viridis</name>
    <dbReference type="NCBI Taxonomy" id="1274662"/>
    <lineage>
        <taxon>Eukaryota</taxon>
        <taxon>Viridiplantae</taxon>
        <taxon>Chlorophyta</taxon>
        <taxon>core chlorophytes</taxon>
        <taxon>Trebouxiophyceae</taxon>
        <taxon>Trebouxiophyceae incertae sedis</taxon>
        <taxon>Coccomyxaceae</taxon>
        <taxon>Coccomyxa</taxon>
    </lineage>
</organism>
<dbReference type="EMBL" id="CAXHTA020000002">
    <property type="protein sequence ID" value="CAL5219239.1"/>
    <property type="molecule type" value="Genomic_DNA"/>
</dbReference>